<keyword evidence="2" id="KW-1185">Reference proteome</keyword>
<reference evidence="1 2" key="1">
    <citation type="submission" date="2020-08" db="EMBL/GenBank/DDBJ databases">
        <title>Genomic Encyclopedia of Type Strains, Phase IV (KMG-IV): sequencing the most valuable type-strain genomes for metagenomic binning, comparative biology and taxonomic classification.</title>
        <authorList>
            <person name="Goeker M."/>
        </authorList>
    </citation>
    <scope>NUCLEOTIDE SEQUENCE [LARGE SCALE GENOMIC DNA]</scope>
    <source>
        <strain evidence="1 2">DSM 5686</strain>
    </source>
</reference>
<accession>A0ABR6D854</accession>
<dbReference type="RefSeq" id="WP_182591444.1">
    <property type="nucleotide sequence ID" value="NZ_JACJIM010000001.1"/>
</dbReference>
<protein>
    <submittedName>
        <fullName evidence="1">Uncharacterized protein</fullName>
    </submittedName>
</protein>
<sequence length="249" mass="27660">MELRIALAEIDRALKANDPTSGGSAAVAANEDDELQIRLLEQYGPVRLRAWRKKRLRDHVRFAAPAERDSEEYQEPVIQPAPSPLRRRLLTAFYGGMSLPYDPFFAHEYAAVEDLARWIGRLRREGHATLDRRIAWDLRDIVDKNLLALDRMLDEPDAAGAEALLVELLPVAGWEALIEAADRIAAGEREAFPVSYHLVQAGDIGPGGGIDGAAGSVTIRGPFLMLPLRAAGRWRDRARQIPPQGLYID</sequence>
<proteinExistence type="predicted"/>
<organism evidence="1 2">
    <name type="scientific">Methylobacterium fujisawaense</name>
    <dbReference type="NCBI Taxonomy" id="107400"/>
    <lineage>
        <taxon>Bacteria</taxon>
        <taxon>Pseudomonadati</taxon>
        <taxon>Pseudomonadota</taxon>
        <taxon>Alphaproteobacteria</taxon>
        <taxon>Hyphomicrobiales</taxon>
        <taxon>Methylobacteriaceae</taxon>
        <taxon>Methylobacterium</taxon>
    </lineage>
</organism>
<dbReference type="GeneID" id="96602647"/>
<gene>
    <name evidence="1" type="ORF">GGQ91_000885</name>
</gene>
<evidence type="ECO:0000313" key="2">
    <source>
        <dbReference type="Proteomes" id="UP000565455"/>
    </source>
</evidence>
<evidence type="ECO:0000313" key="1">
    <source>
        <dbReference type="EMBL" id="MBA9061524.1"/>
    </source>
</evidence>
<dbReference type="Proteomes" id="UP000565455">
    <property type="component" value="Unassembled WGS sequence"/>
</dbReference>
<comment type="caution">
    <text evidence="1">The sequence shown here is derived from an EMBL/GenBank/DDBJ whole genome shotgun (WGS) entry which is preliminary data.</text>
</comment>
<dbReference type="EMBL" id="JACJIM010000001">
    <property type="protein sequence ID" value="MBA9061524.1"/>
    <property type="molecule type" value="Genomic_DNA"/>
</dbReference>
<name>A0ABR6D854_9HYPH</name>